<dbReference type="RefSeq" id="XP_013064199.2">
    <property type="nucleotide sequence ID" value="XM_013208745.2"/>
</dbReference>
<dbReference type="RefSeq" id="XP_013064200.2">
    <property type="nucleotide sequence ID" value="XM_013208746.2"/>
</dbReference>
<keyword evidence="1" id="KW-1133">Transmembrane helix</keyword>
<dbReference type="EnsemblMetazoa" id="BGLB014074-RD">
    <property type="protein sequence ID" value="BGLB014074-PD"/>
    <property type="gene ID" value="BGLB014074"/>
</dbReference>
<organism evidence="4 5">
    <name type="scientific">Biomphalaria glabrata</name>
    <name type="common">Bloodfluke planorb</name>
    <name type="synonym">Freshwater snail</name>
    <dbReference type="NCBI Taxonomy" id="6526"/>
    <lineage>
        <taxon>Eukaryota</taxon>
        <taxon>Metazoa</taxon>
        <taxon>Spiralia</taxon>
        <taxon>Lophotrochozoa</taxon>
        <taxon>Mollusca</taxon>
        <taxon>Gastropoda</taxon>
        <taxon>Heterobranchia</taxon>
        <taxon>Euthyneura</taxon>
        <taxon>Panpulmonata</taxon>
        <taxon>Hygrophila</taxon>
        <taxon>Lymnaeoidea</taxon>
        <taxon>Planorbidae</taxon>
        <taxon>Biomphalaria</taxon>
    </lineage>
</organism>
<dbReference type="KEGG" id="bgt:106053221"/>
<keyword evidence="2" id="KW-0732">Signal</keyword>
<dbReference type="EnsemblMetazoa" id="BGLB014074-RB">
    <property type="protein sequence ID" value="BGLB014074-PB"/>
    <property type="gene ID" value="BGLB014074"/>
</dbReference>
<proteinExistence type="predicted"/>
<feature type="chain" id="PRO_5014284965" description="CUB domain-containing protein" evidence="2">
    <location>
        <begin position="28"/>
        <end position="394"/>
    </location>
</feature>
<reference evidence="4" key="3">
    <citation type="submission" date="2020-05" db="UniProtKB">
        <authorList>
            <consortium name="EnsemblMetazoa"/>
        </authorList>
    </citation>
    <scope>IDENTIFICATION</scope>
    <source>
        <strain evidence="4">BB02</strain>
    </source>
</reference>
<dbReference type="OrthoDB" id="10307004at2759"/>
<dbReference type="RefSeq" id="XP_013064198.2">
    <property type="nucleotide sequence ID" value="XM_013208744.2"/>
</dbReference>
<reference evidence="3" key="2">
    <citation type="submission" date="2013-03" db="EMBL/GenBank/DDBJ databases">
        <title>Sequence assembly of the Biomphalaria glabrata genome version 4.3.</title>
        <authorList>
            <person name="Warren W."/>
            <person name="Wilson R.K."/>
            <person name="Hillier L.W."/>
            <person name="Minx P."/>
        </authorList>
    </citation>
    <scope>NUCLEOTIDE SEQUENCE</scope>
    <source>
        <strain evidence="3">BB02</strain>
    </source>
</reference>
<dbReference type="RefSeq" id="XP_013064197.2">
    <property type="nucleotide sequence ID" value="XM_013208743.2"/>
</dbReference>
<keyword evidence="1" id="KW-0812">Transmembrane</keyword>
<evidence type="ECO:0008006" key="6">
    <source>
        <dbReference type="Google" id="ProtNLM"/>
    </source>
</evidence>
<dbReference type="RefSeq" id="XP_013064201.2">
    <property type="nucleotide sequence ID" value="XM_013208747.2"/>
</dbReference>
<evidence type="ECO:0000256" key="2">
    <source>
        <dbReference type="SAM" id="SignalP"/>
    </source>
</evidence>
<evidence type="ECO:0000256" key="1">
    <source>
        <dbReference type="SAM" id="Phobius"/>
    </source>
</evidence>
<evidence type="ECO:0000313" key="4">
    <source>
        <dbReference type="EnsemblMetazoa" id="BGLB014074-PF"/>
    </source>
</evidence>
<sequence length="394" mass="44933">MKVRDQPLCASLVLAMLLAWHTKLCWARHKCSCNCLTEVVSPSDQPHDVWSKINPEVVQTLGCAQITFIASGDSHVCLQQIKEFSKINDSNVELLVLDGPKEIFTLKYYPNRWQKRELCSESNSLTFQLKKLNVKLDFNPELLSFHFDVVHIESPRRKLFLEDSFCDETYRLYNSTIDIRSKFTNVQELNRKVCGINLVKDSGNPKNMCLFYTLVQQNESIHWDVYISTVKYSFDPQHHVFSFNASSPKTGAWCSGVSFIMIIFESVQHTGNLFTISAYDFNGTTDEFLEFLYSKRAGPISTTSSSVGGGVKAHITYIPIVVVAAVVLFILVLVLILTISVRSVCNTVTKKTACSSTSGYEQKHRINKADIVVIRNQNHYEQKIYFTVYRHYSQ</sequence>
<name>A0A2C9K6M2_BIOGL</name>
<dbReference type="Proteomes" id="UP000076420">
    <property type="component" value="Unassembled WGS sequence"/>
</dbReference>
<protein>
    <recommendedName>
        <fullName evidence="6">CUB domain-containing protein</fullName>
    </recommendedName>
</protein>
<dbReference type="EnsemblMetazoa" id="BGLB014074-RE">
    <property type="protein sequence ID" value="BGLB014074-PE"/>
    <property type="gene ID" value="BGLB014074"/>
</dbReference>
<evidence type="ECO:0000313" key="5">
    <source>
        <dbReference type="Proteomes" id="UP000076420"/>
    </source>
</evidence>
<keyword evidence="1" id="KW-0472">Membrane</keyword>
<reference evidence="3" key="1">
    <citation type="journal article" date="2004" name="J. Parasitol.">
        <title>The mitochondrial genome of Biomphalaria glabrata (Gastropoda: Basommatophora), intermediate host of Schistosoma mansoni.</title>
        <authorList>
            <person name="DeJong R.J."/>
            <person name="Emery A.M."/>
            <person name="Adema C.M."/>
        </authorList>
    </citation>
    <scope>NUCLEOTIDE SEQUENCE</scope>
    <source>
        <strain evidence="3">BB02</strain>
    </source>
</reference>
<accession>A0A2C9K6M2</accession>
<feature type="signal peptide" evidence="2">
    <location>
        <begin position="1"/>
        <end position="27"/>
    </location>
</feature>
<dbReference type="AlphaFoldDB" id="A0A2C9K6M2"/>
<dbReference type="VEuPathDB" id="VectorBase:BGLB014074"/>
<feature type="transmembrane region" description="Helical" evidence="1">
    <location>
        <begin position="317"/>
        <end position="341"/>
    </location>
</feature>
<dbReference type="VEuPathDB" id="VectorBase:BGLAX_048948"/>
<dbReference type="EnsemblMetazoa" id="BGLB014074-RF">
    <property type="protein sequence ID" value="BGLB014074-PF"/>
    <property type="gene ID" value="BGLB014074"/>
</dbReference>
<evidence type="ECO:0000313" key="3">
    <source>
        <dbReference type="EnsemblMetazoa" id="BGLB014074-PD"/>
    </source>
</evidence>
<dbReference type="EnsemblMetazoa" id="BGLB014074-RC">
    <property type="protein sequence ID" value="BGLB014074-PC"/>
    <property type="gene ID" value="BGLB014074"/>
</dbReference>
<gene>
    <name evidence="4" type="primary">106053221</name>
</gene>